<name>A0A1Q9YJB3_9FIRM</name>
<evidence type="ECO:0000313" key="2">
    <source>
        <dbReference type="Proteomes" id="UP000186758"/>
    </source>
</evidence>
<evidence type="ECO:0000313" key="1">
    <source>
        <dbReference type="EMBL" id="OLU44517.1"/>
    </source>
</evidence>
<dbReference type="RefSeq" id="WP_075885633.1">
    <property type="nucleotide sequence ID" value="NZ_CAMTMS010000007.1"/>
</dbReference>
<dbReference type="Proteomes" id="UP000186758">
    <property type="component" value="Unassembled WGS sequence"/>
</dbReference>
<sequence>MNAAARLFIRNQYFNIDNLFRNFDPENIKWHLKVMLYTPDYSWFNTCAIASNDSFRRSGLYRAQPLDEWSQESPEGVTDKDFTILFPLLDQSDPRITFALEQLYTVRDFNMADEIDTEDPPLIQDVLRSGRFSDLKEALSEGWRKRLMESWLSKCKYYKCANDEEKRFLENCYIYAFSRTDLAEQHDLDWKLSRKPEDSVALYRAMHQIICDYPGMIASWLVSLQQSKSIHKKRLSAAVLSSIRKGQS</sequence>
<proteinExistence type="predicted"/>
<organism evidence="1 2">
    <name type="scientific">Faecalibaculum rodentium</name>
    <dbReference type="NCBI Taxonomy" id="1702221"/>
    <lineage>
        <taxon>Bacteria</taxon>
        <taxon>Bacillati</taxon>
        <taxon>Bacillota</taxon>
        <taxon>Erysipelotrichia</taxon>
        <taxon>Erysipelotrichales</taxon>
        <taxon>Erysipelotrichaceae</taxon>
        <taxon>Faecalibaculum</taxon>
    </lineage>
</organism>
<protein>
    <submittedName>
        <fullName evidence="1">Uncharacterized protein</fullName>
    </submittedName>
</protein>
<gene>
    <name evidence="1" type="ORF">BO223_07995</name>
</gene>
<dbReference type="AlphaFoldDB" id="A0A1Q9YJB3"/>
<comment type="caution">
    <text evidence="1">The sequence shown here is derived from an EMBL/GenBank/DDBJ whole genome shotgun (WGS) entry which is preliminary data.</text>
</comment>
<reference evidence="1 2" key="1">
    <citation type="submission" date="2016-11" db="EMBL/GenBank/DDBJ databases">
        <title>Description of two novel members of the family Erysipelotrichaceae: Ileibacterium lipovorans gen. nov., sp. nov. and Dubosiella newyorkensis, gen. nov., sp. nov.</title>
        <authorList>
            <person name="Cox L.M."/>
            <person name="Sohn J."/>
            <person name="Tyrrell K.L."/>
            <person name="Citron D.M."/>
            <person name="Lawson P.A."/>
            <person name="Patel N.B."/>
            <person name="Iizumi T."/>
            <person name="Perez-Perez G.I."/>
            <person name="Goldstein E.J."/>
            <person name="Blaser M.J."/>
        </authorList>
    </citation>
    <scope>NUCLEOTIDE SEQUENCE [LARGE SCALE GENOMIC DNA]</scope>
    <source>
        <strain evidence="1 2">NYU-BL-K8</strain>
    </source>
</reference>
<accession>A0A1Q9YJB3</accession>
<dbReference type="EMBL" id="MPJZ01000065">
    <property type="protein sequence ID" value="OLU44517.1"/>
    <property type="molecule type" value="Genomic_DNA"/>
</dbReference>